<comment type="caution">
    <text evidence="11">The sequence shown here is derived from an EMBL/GenBank/DDBJ whole genome shotgun (WGS) entry which is preliminary data.</text>
</comment>
<comment type="subcellular location">
    <subcellularLocation>
        <location evidence="1">Cell membrane</location>
        <topology evidence="1">Multi-pass membrane protein</topology>
    </subcellularLocation>
    <subcellularLocation>
        <location evidence="8">Membrane</location>
        <topology evidence="8">Multi-pass membrane protein</topology>
    </subcellularLocation>
</comment>
<dbReference type="NCBIfam" id="TIGR00924">
    <property type="entry name" value="yjdL_sub1_fam"/>
    <property type="match status" value="1"/>
</dbReference>
<evidence type="ECO:0000256" key="6">
    <source>
        <dbReference type="ARBA" id="ARBA00022989"/>
    </source>
</evidence>
<feature type="transmembrane region" description="Helical" evidence="10">
    <location>
        <begin position="448"/>
        <end position="467"/>
    </location>
</feature>
<keyword evidence="7 10" id="KW-0472">Membrane</keyword>
<accession>A0A4Y8L7N1</accession>
<dbReference type="OrthoDB" id="9772725at2"/>
<proteinExistence type="inferred from homology"/>
<dbReference type="GO" id="GO:0005886">
    <property type="term" value="C:plasma membrane"/>
    <property type="evidence" value="ECO:0007669"/>
    <property type="project" value="UniProtKB-SubCell"/>
</dbReference>
<evidence type="ECO:0000256" key="3">
    <source>
        <dbReference type="ARBA" id="ARBA00022475"/>
    </source>
</evidence>
<dbReference type="CDD" id="cd17346">
    <property type="entry name" value="MFS_DtpA_like"/>
    <property type="match status" value="1"/>
</dbReference>
<dbReference type="PANTHER" id="PTHR23517">
    <property type="entry name" value="RESISTANCE PROTEIN MDTM, PUTATIVE-RELATED-RELATED"/>
    <property type="match status" value="1"/>
</dbReference>
<keyword evidence="12" id="KW-1185">Reference proteome</keyword>
<protein>
    <submittedName>
        <fullName evidence="11">MFS transporter</fullName>
    </submittedName>
</protein>
<feature type="transmembrane region" description="Helical" evidence="10">
    <location>
        <begin position="297"/>
        <end position="325"/>
    </location>
</feature>
<keyword evidence="5" id="KW-0653">Protein transport</keyword>
<dbReference type="GO" id="GO:1904680">
    <property type="term" value="F:peptide transmembrane transporter activity"/>
    <property type="evidence" value="ECO:0007669"/>
    <property type="project" value="InterPro"/>
</dbReference>
<dbReference type="PROSITE" id="PS01023">
    <property type="entry name" value="PTR2_2"/>
    <property type="match status" value="1"/>
</dbReference>
<name>A0A4Y8L7N1_9BACT</name>
<feature type="compositionally biased region" description="Polar residues" evidence="9">
    <location>
        <begin position="1"/>
        <end position="13"/>
    </location>
</feature>
<keyword evidence="5" id="KW-0571">Peptide transport</keyword>
<dbReference type="RefSeq" id="WP_084158480.1">
    <property type="nucleotide sequence ID" value="NZ_JAWZLG010000034.1"/>
</dbReference>
<evidence type="ECO:0000256" key="4">
    <source>
        <dbReference type="ARBA" id="ARBA00022692"/>
    </source>
</evidence>
<keyword evidence="2 8" id="KW-0813">Transport</keyword>
<feature type="transmembrane region" description="Helical" evidence="10">
    <location>
        <begin position="171"/>
        <end position="192"/>
    </location>
</feature>
<comment type="similarity">
    <text evidence="8">Belongs to the major facilitator superfamily. Proton-dependent oligopeptide transporter (POT/PTR) (TC 2.A.17) family.</text>
</comment>
<evidence type="ECO:0000256" key="9">
    <source>
        <dbReference type="SAM" id="MobiDB-lite"/>
    </source>
</evidence>
<feature type="region of interest" description="Disordered" evidence="9">
    <location>
        <begin position="1"/>
        <end position="20"/>
    </location>
</feature>
<keyword evidence="4 8" id="KW-0812">Transmembrane</keyword>
<evidence type="ECO:0000256" key="7">
    <source>
        <dbReference type="ARBA" id="ARBA00023136"/>
    </source>
</evidence>
<dbReference type="AlphaFoldDB" id="A0A4Y8L7N1"/>
<evidence type="ECO:0000313" key="12">
    <source>
        <dbReference type="Proteomes" id="UP000297861"/>
    </source>
</evidence>
<feature type="transmembrane region" description="Helical" evidence="10">
    <location>
        <begin position="376"/>
        <end position="394"/>
    </location>
</feature>
<dbReference type="Gene3D" id="1.20.1250.20">
    <property type="entry name" value="MFS general substrate transporter like domains"/>
    <property type="match status" value="1"/>
</dbReference>
<dbReference type="EMBL" id="SOML01000001">
    <property type="protein sequence ID" value="TFD98583.1"/>
    <property type="molecule type" value="Genomic_DNA"/>
</dbReference>
<evidence type="ECO:0000256" key="2">
    <source>
        <dbReference type="ARBA" id="ARBA00022448"/>
    </source>
</evidence>
<organism evidence="11 12">
    <name type="scientific">Dysgonomonas capnocytophagoides</name>
    <dbReference type="NCBI Taxonomy" id="45254"/>
    <lineage>
        <taxon>Bacteria</taxon>
        <taxon>Pseudomonadati</taxon>
        <taxon>Bacteroidota</taxon>
        <taxon>Bacteroidia</taxon>
        <taxon>Bacteroidales</taxon>
        <taxon>Dysgonomonadaceae</taxon>
        <taxon>Dysgonomonas</taxon>
    </lineage>
</organism>
<dbReference type="GO" id="GO:0006857">
    <property type="term" value="P:oligopeptide transport"/>
    <property type="evidence" value="ECO:0007669"/>
    <property type="project" value="InterPro"/>
</dbReference>
<dbReference type="PANTHER" id="PTHR23517:SF15">
    <property type="entry name" value="PROTON-DEPENDENT OLIGOPEPTIDE FAMILY TRANSPORT PROTEIN"/>
    <property type="match status" value="1"/>
</dbReference>
<keyword evidence="3" id="KW-1003">Cell membrane</keyword>
<evidence type="ECO:0000256" key="8">
    <source>
        <dbReference type="RuleBase" id="RU003755"/>
    </source>
</evidence>
<keyword evidence="6 10" id="KW-1133">Transmembrane helix</keyword>
<evidence type="ECO:0000256" key="1">
    <source>
        <dbReference type="ARBA" id="ARBA00004651"/>
    </source>
</evidence>
<dbReference type="SUPFAM" id="SSF103473">
    <property type="entry name" value="MFS general substrate transporter"/>
    <property type="match status" value="1"/>
</dbReference>
<dbReference type="InterPro" id="IPR036259">
    <property type="entry name" value="MFS_trans_sf"/>
</dbReference>
<dbReference type="STRING" id="1121485.GCA_000426485_00847"/>
<feature type="transmembrane region" description="Helical" evidence="10">
    <location>
        <begin position="80"/>
        <end position="99"/>
    </location>
</feature>
<feature type="transmembrane region" description="Helical" evidence="10">
    <location>
        <begin position="487"/>
        <end position="508"/>
    </location>
</feature>
<dbReference type="Pfam" id="PF00854">
    <property type="entry name" value="PTR2"/>
    <property type="match status" value="1"/>
</dbReference>
<evidence type="ECO:0000256" key="10">
    <source>
        <dbReference type="SAM" id="Phobius"/>
    </source>
</evidence>
<dbReference type="Proteomes" id="UP000297861">
    <property type="component" value="Unassembled WGS sequence"/>
</dbReference>
<dbReference type="InterPro" id="IPR005279">
    <property type="entry name" value="Dipep/tripep_permease"/>
</dbReference>
<evidence type="ECO:0000313" key="11">
    <source>
        <dbReference type="EMBL" id="TFD98583.1"/>
    </source>
</evidence>
<feature type="transmembrane region" description="Helical" evidence="10">
    <location>
        <begin position="414"/>
        <end position="436"/>
    </location>
</feature>
<sequence length="516" mass="57184">MKTSEPEQNSSESAPKDGGVSAKSAALTLDQIQNFEGKYPKQLWYLFTVEMWERFCFYGMRGILTIFMVDQLFLHEKEANLKYGAIQAFVYAFTFLGGIFADKILGFKKSLTFGALMMILGNSLIAIAPHDFFYIGITLSVIGTGFFKPNISSMVGFLYKDGDSRKEAGFSMFYAGINVGAFLGGAICVWLGKDHSWSLAFLAAAIVMFLGLVTFTFTKKYLGPIGDSPLKEALPKVRLKKEIFVYIIAILTIPLIYIMIQNTDYTDYFMYTVGPLAVIYFGYQFSKIASSAERKKLTAAFILILLSIIFFALFEQAGGSLALFAKNNLHDKLLFFHVDPNIVNNGANALFVILFSPLLGLLWVWLDKRRLEPNTVVKFGISFVLLALSYYIFFSTKLFADGNGMTSLNVFTGAYFVMTISELCLSPIGLSMITSLSPKHLSGMMMGLWFLASAYGQYLAGLIGAGISNPNENASLLEKLDSYTSGYGQLALYAIIVAVVVLVFAPMVRKLMQEVK</sequence>
<dbReference type="InterPro" id="IPR000109">
    <property type="entry name" value="POT_fam"/>
</dbReference>
<feature type="transmembrane region" description="Helical" evidence="10">
    <location>
        <begin position="345"/>
        <end position="364"/>
    </location>
</feature>
<feature type="transmembrane region" description="Helical" evidence="10">
    <location>
        <begin position="111"/>
        <end position="128"/>
    </location>
</feature>
<dbReference type="InterPro" id="IPR018456">
    <property type="entry name" value="PTR2_symporter_CS"/>
</dbReference>
<reference evidence="11 12" key="1">
    <citation type="submission" date="2019-03" db="EMBL/GenBank/DDBJ databases">
        <title>San Antonio Military Medical Center submission to MRSN (WRAIR), pending publication.</title>
        <authorList>
            <person name="Blyth D.M."/>
            <person name="Mccarthy S.L."/>
            <person name="Schall S.E."/>
            <person name="Stam J.A."/>
            <person name="Ong A.C."/>
            <person name="Mcgann P.T."/>
        </authorList>
    </citation>
    <scope>NUCLEOTIDE SEQUENCE [LARGE SCALE GENOMIC DNA]</scope>
    <source>
        <strain evidence="11 12">MRSN571793</strain>
    </source>
</reference>
<evidence type="ECO:0000256" key="5">
    <source>
        <dbReference type="ARBA" id="ARBA00022856"/>
    </source>
</evidence>
<feature type="transmembrane region" description="Helical" evidence="10">
    <location>
        <begin position="134"/>
        <end position="159"/>
    </location>
</feature>
<dbReference type="InterPro" id="IPR050171">
    <property type="entry name" value="MFS_Transporters"/>
</dbReference>
<feature type="transmembrane region" description="Helical" evidence="10">
    <location>
        <begin position="198"/>
        <end position="222"/>
    </location>
</feature>
<gene>
    <name evidence="11" type="ORF">E2605_00430</name>
</gene>
<feature type="transmembrane region" description="Helical" evidence="10">
    <location>
        <begin position="243"/>
        <end position="262"/>
    </location>
</feature>